<comment type="subcellular location">
    <subcellularLocation>
        <location evidence="1">Plastid</location>
        <location evidence="1">Chloroplast</location>
    </subcellularLocation>
</comment>
<dbReference type="Pfam" id="PF04278">
    <property type="entry name" value="Tic22"/>
    <property type="match status" value="1"/>
</dbReference>
<evidence type="ECO:0000313" key="4">
    <source>
        <dbReference type="EMBL" id="MBX31725.1"/>
    </source>
</evidence>
<evidence type="ECO:0000256" key="2">
    <source>
        <dbReference type="ARBA" id="ARBA00022528"/>
    </source>
</evidence>
<protein>
    <recommendedName>
        <fullName evidence="5">Tic22-like family protein</fullName>
    </recommendedName>
</protein>
<evidence type="ECO:0000256" key="1">
    <source>
        <dbReference type="ARBA" id="ARBA00004229"/>
    </source>
</evidence>
<dbReference type="EMBL" id="GGEC01051241">
    <property type="protein sequence ID" value="MBX31725.1"/>
    <property type="molecule type" value="Transcribed_RNA"/>
</dbReference>
<dbReference type="FunFam" id="3.40.1350.100:FF:000002">
    <property type="entry name" value="Protein TIC 22-like, chloroplastic"/>
    <property type="match status" value="1"/>
</dbReference>
<evidence type="ECO:0008006" key="5">
    <source>
        <dbReference type="Google" id="ProtNLM"/>
    </source>
</evidence>
<dbReference type="PANTHER" id="PTHR33926:SF1">
    <property type="entry name" value="PROTEIN TIC 22-LIKE, CHLOROPLASTIC"/>
    <property type="match status" value="1"/>
</dbReference>
<dbReference type="GO" id="GO:0015031">
    <property type="term" value="P:protein transport"/>
    <property type="evidence" value="ECO:0007669"/>
    <property type="project" value="InterPro"/>
</dbReference>
<keyword evidence="3" id="KW-0934">Plastid</keyword>
<evidence type="ECO:0000256" key="3">
    <source>
        <dbReference type="ARBA" id="ARBA00022640"/>
    </source>
</evidence>
<reference evidence="4" key="1">
    <citation type="submission" date="2018-02" db="EMBL/GenBank/DDBJ databases">
        <title>Rhizophora mucronata_Transcriptome.</title>
        <authorList>
            <person name="Meera S.P."/>
            <person name="Sreeshan A."/>
            <person name="Augustine A."/>
        </authorList>
    </citation>
    <scope>NUCLEOTIDE SEQUENCE</scope>
    <source>
        <tissue evidence="4">Leaf</tissue>
    </source>
</reference>
<keyword evidence="2" id="KW-0150">Chloroplast</keyword>
<proteinExistence type="predicted"/>
<dbReference type="Gene3D" id="3.40.1350.100">
    <property type="match status" value="2"/>
</dbReference>
<sequence>MNNRVTEIFLRSKQPQQPNPHEALLAALQNQCACFVQRLSQNPLFNFNPSSFQTHVEASLRSIQSQTKYAIDAAVSRFNPSTSASSFSSRNPVWARIPSNNDTHLRASGALSNEVIEERLGGIPVYALSNPNEEFVLISGVSSGKSVGLICFKKEDAEALLDQMKTMDPTMGKAGSKVVAIALNKVFQLKVNGVAFRLIPDCSQVKNALLEWERAGITDDGFTGVPVFQSKSLVLRSQNKSYRPVFFRKEDLDKSLQRASHQQRKMNPSFKQGDIQVWLCILRSFMGLISFL</sequence>
<name>A0A2P2MNB8_RHIMU</name>
<dbReference type="GO" id="GO:0009507">
    <property type="term" value="C:chloroplast"/>
    <property type="evidence" value="ECO:0007669"/>
    <property type="project" value="UniProtKB-SubCell"/>
</dbReference>
<dbReference type="InterPro" id="IPR007378">
    <property type="entry name" value="Tic22-like"/>
</dbReference>
<dbReference type="AlphaFoldDB" id="A0A2P2MNB8"/>
<accession>A0A2P2MNB8</accession>
<dbReference type="PANTHER" id="PTHR33926">
    <property type="entry name" value="PROTEIN TIC 22, CHLOROPLASTIC"/>
    <property type="match status" value="1"/>
</dbReference>
<organism evidence="4">
    <name type="scientific">Rhizophora mucronata</name>
    <name type="common">Asiatic mangrove</name>
    <dbReference type="NCBI Taxonomy" id="61149"/>
    <lineage>
        <taxon>Eukaryota</taxon>
        <taxon>Viridiplantae</taxon>
        <taxon>Streptophyta</taxon>
        <taxon>Embryophyta</taxon>
        <taxon>Tracheophyta</taxon>
        <taxon>Spermatophyta</taxon>
        <taxon>Magnoliopsida</taxon>
        <taxon>eudicotyledons</taxon>
        <taxon>Gunneridae</taxon>
        <taxon>Pentapetalae</taxon>
        <taxon>rosids</taxon>
        <taxon>fabids</taxon>
        <taxon>Malpighiales</taxon>
        <taxon>Rhizophoraceae</taxon>
        <taxon>Rhizophora</taxon>
    </lineage>
</organism>